<keyword evidence="1" id="KW-0677">Repeat</keyword>
<protein>
    <submittedName>
        <fullName evidence="4">Uncharacterized protein</fullName>
    </submittedName>
</protein>
<evidence type="ECO:0000259" key="2">
    <source>
        <dbReference type="Pfam" id="PF24883"/>
    </source>
</evidence>
<keyword evidence="5" id="KW-1185">Reference proteome</keyword>
<dbReference type="InterPro" id="IPR027417">
    <property type="entry name" value="P-loop_NTPase"/>
</dbReference>
<dbReference type="AlphaFoldDB" id="A0A1L7XSJ5"/>
<name>A0A1L7XSJ5_9HELO</name>
<evidence type="ECO:0000313" key="4">
    <source>
        <dbReference type="EMBL" id="CZR67995.1"/>
    </source>
</evidence>
<dbReference type="SUPFAM" id="SSF52540">
    <property type="entry name" value="P-loop containing nucleoside triphosphate hydrolases"/>
    <property type="match status" value="1"/>
</dbReference>
<feature type="domain" description="Nephrocystin 3-like N-terminal" evidence="2">
    <location>
        <begin position="249"/>
        <end position="422"/>
    </location>
</feature>
<dbReference type="InterPro" id="IPR056693">
    <property type="entry name" value="DUF7791"/>
</dbReference>
<evidence type="ECO:0000313" key="5">
    <source>
        <dbReference type="Proteomes" id="UP000184330"/>
    </source>
</evidence>
<dbReference type="Proteomes" id="UP000184330">
    <property type="component" value="Unassembled WGS sequence"/>
</dbReference>
<evidence type="ECO:0000259" key="3">
    <source>
        <dbReference type="Pfam" id="PF25053"/>
    </source>
</evidence>
<dbReference type="PANTHER" id="PTHR10039">
    <property type="entry name" value="AMELOGENIN"/>
    <property type="match status" value="1"/>
</dbReference>
<reference evidence="4 5" key="1">
    <citation type="submission" date="2016-03" db="EMBL/GenBank/DDBJ databases">
        <authorList>
            <person name="Ploux O."/>
        </authorList>
    </citation>
    <scope>NUCLEOTIDE SEQUENCE [LARGE SCALE GENOMIC DNA]</scope>
    <source>
        <strain evidence="4 5">UAMH 11012</strain>
    </source>
</reference>
<evidence type="ECO:0000256" key="1">
    <source>
        <dbReference type="ARBA" id="ARBA00022737"/>
    </source>
</evidence>
<gene>
    <name evidence="4" type="ORF">PAC_17894</name>
</gene>
<dbReference type="OrthoDB" id="443402at2759"/>
<dbReference type="EMBL" id="FJOG01000049">
    <property type="protein sequence ID" value="CZR67995.1"/>
    <property type="molecule type" value="Genomic_DNA"/>
</dbReference>
<dbReference type="Pfam" id="PF24883">
    <property type="entry name" value="NPHP3_N"/>
    <property type="match status" value="1"/>
</dbReference>
<dbReference type="PANTHER" id="PTHR10039:SF5">
    <property type="entry name" value="NACHT DOMAIN-CONTAINING PROTEIN"/>
    <property type="match status" value="1"/>
</dbReference>
<sequence>MDPLSALGIAAAVAQFLQFAGSLVSESQQLYIEGALADHVECEKATNRLDSLTKEVRSSLGDLGGLGKLSKDAKALQAICVRCSKLSEDLISRLNELRVDGKHRKWNSFRQALRSICTKEKVEDIAAKLASCKDELNLHLIASIRYVTRLIFEVALEHLAIFSAMLNFEQAKGRHFGPPTRRNGESHSGKFQSYYCYYPGDAQAVEIHLLLSLRFESMRDRQAEIPIAHQKTFRWIFEDPSMREDVPWSTFTDWLRTGERIYWVSGKAGSGKSTLMRYIFENVETRKHLNVWAGDHFLESSGFFFWNGGSLEQRSQCGLLRSLLYQALYARPNLVRDIFPDEVAENNSLLAHDKNEKWSWTLPALKRAFERWINLALNSSVSLCIFLDGLDEYEGDHEGIVDFFKGISSSHPSRIKLCISSRPWVVFDEAFEGLPRLRLQDLTYRDIEAYVHDELRAHPRMLQLAQAEPTHSDELVTEIVTKASGVFLWVMLIIRSLLSGLRNRDDFSVLRKRLRHLPADLSSLYTHMLNHVDPLYNEQASQAFQIYGALFNENEQGAVTALELALATTATPHTSTSVTSPITDEEVKAKCEDLDVHLKSRCAGLLEIHTGETRTWNDHLYFDPVKPTHKVNYLHRTVKDFLATEDVQEKLLSDCTSEFNPHTYIIHSFVSRLYRSVFITHLGTWYPASNEAVWAMIARAMKHAKCADFSGDRSYIAALDLLEHAGKRAWNFGQDPWKGQHKLPFFLKNTTLAWAKCDKTVMWIRNFVGETIIQNLFAYANSKVWESNILLLDQEAMPLFCYAFQQRQSIFFDPPSPKMVALLLQRGADPVQRWLGKSMWQKLFNATCNNIKEFVEEDILPSEAPAPKEAVVSQEERQVLSRLAQVLKLFLEYEGDTVGTSANDFGRPAGAERFNAFDEASIRRIISRIYDKYLPSLSPELSHALQMKMARDQRLDAKNGAKREYERRLLWA</sequence>
<feature type="domain" description="DUF7791" evidence="3">
    <location>
        <begin position="532"/>
        <end position="673"/>
    </location>
</feature>
<dbReference type="Pfam" id="PF25053">
    <property type="entry name" value="DUF7791"/>
    <property type="match status" value="1"/>
</dbReference>
<accession>A0A1L7XSJ5</accession>
<dbReference type="Gene3D" id="3.40.50.300">
    <property type="entry name" value="P-loop containing nucleotide triphosphate hydrolases"/>
    <property type="match status" value="1"/>
</dbReference>
<proteinExistence type="predicted"/>
<organism evidence="4 5">
    <name type="scientific">Phialocephala subalpina</name>
    <dbReference type="NCBI Taxonomy" id="576137"/>
    <lineage>
        <taxon>Eukaryota</taxon>
        <taxon>Fungi</taxon>
        <taxon>Dikarya</taxon>
        <taxon>Ascomycota</taxon>
        <taxon>Pezizomycotina</taxon>
        <taxon>Leotiomycetes</taxon>
        <taxon>Helotiales</taxon>
        <taxon>Mollisiaceae</taxon>
        <taxon>Phialocephala</taxon>
        <taxon>Phialocephala fortinii species complex</taxon>
    </lineage>
</organism>
<dbReference type="InterPro" id="IPR056884">
    <property type="entry name" value="NPHP3-like_N"/>
</dbReference>